<proteinExistence type="predicted"/>
<feature type="domain" description="Myb-like" evidence="2">
    <location>
        <begin position="164"/>
        <end position="222"/>
    </location>
</feature>
<dbReference type="AlphaFoldDB" id="A0A388M0I1"/>
<comment type="caution">
    <text evidence="3">The sequence shown here is derived from an EMBL/GenBank/DDBJ whole genome shotgun (WGS) entry which is preliminary data.</text>
</comment>
<evidence type="ECO:0000313" key="4">
    <source>
        <dbReference type="Proteomes" id="UP000265515"/>
    </source>
</evidence>
<sequence length="351" mass="37184">MEDGRSNRDPAWTEYDGSGPHSHVRMEGAANVSDCHRPSPRMSLPVPDGLGSPAPLVHRLAASLVHQPPAPPAHQPTVANASHAMGSGATAGVEGAHRDAPKVIGGNAKGHPRGSVRQARSSPGGVQSSSPTAADVNDNGTGDGVTLDGTQAPASFGKEDMKCWTEEESLALIHVKREYDNEQELRSNRVTERCVKAEVHWGRVADRLRTESGVEKDWDKTVIGANATDTGVPFVPPVDAVEDSGDTARAGGFNRRKSVQEKNMSEVADIVKCHTHATIDVIKQVVDAQGASSSTLKEVVNSINDCARENSKTLSGALSDFARAFREPPPTTANAGSTSRTRDPSKYRGGR</sequence>
<dbReference type="InterPro" id="IPR001005">
    <property type="entry name" value="SANT/Myb"/>
</dbReference>
<dbReference type="Gramene" id="GBG88077">
    <property type="protein sequence ID" value="GBG88077"/>
    <property type="gene ID" value="CBR_g46448"/>
</dbReference>
<dbReference type="EMBL" id="BFEA01000648">
    <property type="protein sequence ID" value="GBG88077.1"/>
    <property type="molecule type" value="Genomic_DNA"/>
</dbReference>
<name>A0A388M0I1_CHABU</name>
<reference evidence="3 4" key="1">
    <citation type="journal article" date="2018" name="Cell">
        <title>The Chara Genome: Secondary Complexity and Implications for Plant Terrestrialization.</title>
        <authorList>
            <person name="Nishiyama T."/>
            <person name="Sakayama H."/>
            <person name="Vries J.D."/>
            <person name="Buschmann H."/>
            <person name="Saint-Marcoux D."/>
            <person name="Ullrich K.K."/>
            <person name="Haas F.B."/>
            <person name="Vanderstraeten L."/>
            <person name="Becker D."/>
            <person name="Lang D."/>
            <person name="Vosolsobe S."/>
            <person name="Rombauts S."/>
            <person name="Wilhelmsson P.K.I."/>
            <person name="Janitza P."/>
            <person name="Kern R."/>
            <person name="Heyl A."/>
            <person name="Rumpler F."/>
            <person name="Villalobos L.I.A.C."/>
            <person name="Clay J.M."/>
            <person name="Skokan R."/>
            <person name="Toyoda A."/>
            <person name="Suzuki Y."/>
            <person name="Kagoshima H."/>
            <person name="Schijlen E."/>
            <person name="Tajeshwar N."/>
            <person name="Catarino B."/>
            <person name="Hetherington A.J."/>
            <person name="Saltykova A."/>
            <person name="Bonnot C."/>
            <person name="Breuninger H."/>
            <person name="Symeonidi A."/>
            <person name="Radhakrishnan G.V."/>
            <person name="Van Nieuwerburgh F."/>
            <person name="Deforce D."/>
            <person name="Chang C."/>
            <person name="Karol K.G."/>
            <person name="Hedrich R."/>
            <person name="Ulvskov P."/>
            <person name="Glockner G."/>
            <person name="Delwiche C.F."/>
            <person name="Petrasek J."/>
            <person name="Van de Peer Y."/>
            <person name="Friml J."/>
            <person name="Beilby M."/>
            <person name="Dolan L."/>
            <person name="Kohara Y."/>
            <person name="Sugano S."/>
            <person name="Fujiyama A."/>
            <person name="Delaux P.-M."/>
            <person name="Quint M."/>
            <person name="TheiBen G."/>
            <person name="Hagemann M."/>
            <person name="Harholt J."/>
            <person name="Dunand C."/>
            <person name="Zachgo S."/>
            <person name="Langdale J."/>
            <person name="Maumus F."/>
            <person name="Straeten D.V.D."/>
            <person name="Gould S.B."/>
            <person name="Rensing S.A."/>
        </authorList>
    </citation>
    <scope>NUCLEOTIDE SEQUENCE [LARGE SCALE GENOMIC DNA]</scope>
    <source>
        <strain evidence="3 4">S276</strain>
    </source>
</reference>
<feature type="region of interest" description="Disordered" evidence="1">
    <location>
        <begin position="66"/>
        <end position="155"/>
    </location>
</feature>
<protein>
    <recommendedName>
        <fullName evidence="2">Myb-like domain-containing protein</fullName>
    </recommendedName>
</protein>
<feature type="compositionally biased region" description="Polar residues" evidence="1">
    <location>
        <begin position="118"/>
        <end position="132"/>
    </location>
</feature>
<evidence type="ECO:0000256" key="1">
    <source>
        <dbReference type="SAM" id="MobiDB-lite"/>
    </source>
</evidence>
<gene>
    <name evidence="3" type="ORF">CBR_g46448</name>
</gene>
<feature type="region of interest" description="Disordered" evidence="1">
    <location>
        <begin position="1"/>
        <end position="50"/>
    </location>
</feature>
<organism evidence="3 4">
    <name type="scientific">Chara braunii</name>
    <name type="common">Braun's stonewort</name>
    <dbReference type="NCBI Taxonomy" id="69332"/>
    <lineage>
        <taxon>Eukaryota</taxon>
        <taxon>Viridiplantae</taxon>
        <taxon>Streptophyta</taxon>
        <taxon>Charophyceae</taxon>
        <taxon>Charales</taxon>
        <taxon>Characeae</taxon>
        <taxon>Chara</taxon>
    </lineage>
</organism>
<evidence type="ECO:0000313" key="3">
    <source>
        <dbReference type="EMBL" id="GBG88077.1"/>
    </source>
</evidence>
<feature type="region of interest" description="Disordered" evidence="1">
    <location>
        <begin position="322"/>
        <end position="351"/>
    </location>
</feature>
<dbReference type="PROSITE" id="PS50090">
    <property type="entry name" value="MYB_LIKE"/>
    <property type="match status" value="1"/>
</dbReference>
<feature type="compositionally biased region" description="Basic and acidic residues" evidence="1">
    <location>
        <begin position="340"/>
        <end position="351"/>
    </location>
</feature>
<accession>A0A388M0I1</accession>
<dbReference type="Proteomes" id="UP000265515">
    <property type="component" value="Unassembled WGS sequence"/>
</dbReference>
<keyword evidence="4" id="KW-1185">Reference proteome</keyword>
<evidence type="ECO:0000259" key="2">
    <source>
        <dbReference type="PROSITE" id="PS50090"/>
    </source>
</evidence>